<dbReference type="Pfam" id="PF02518">
    <property type="entry name" value="HATPase_c"/>
    <property type="match status" value="1"/>
</dbReference>
<dbReference type="Pfam" id="PF00072">
    <property type="entry name" value="Response_reg"/>
    <property type="match status" value="1"/>
</dbReference>
<dbReference type="PROSITE" id="PS50109">
    <property type="entry name" value="HIS_KIN"/>
    <property type="match status" value="1"/>
</dbReference>
<evidence type="ECO:0000313" key="18">
    <source>
        <dbReference type="EMBL" id="TGC09168.1"/>
    </source>
</evidence>
<evidence type="ECO:0000256" key="8">
    <source>
        <dbReference type="ARBA" id="ARBA00022840"/>
    </source>
</evidence>
<dbReference type="Gene3D" id="3.40.50.2300">
    <property type="match status" value="1"/>
</dbReference>
<keyword evidence="13" id="KW-0175">Coiled coil</keyword>
<dbReference type="OrthoDB" id="342253at2157"/>
<evidence type="ECO:0000256" key="3">
    <source>
        <dbReference type="ARBA" id="ARBA00012438"/>
    </source>
</evidence>
<keyword evidence="6" id="KW-0547">Nucleotide-binding</keyword>
<feature type="domain" description="Response regulatory" evidence="16">
    <location>
        <begin position="533"/>
        <end position="652"/>
    </location>
</feature>
<evidence type="ECO:0000256" key="11">
    <source>
        <dbReference type="ARBA" id="ARBA00023306"/>
    </source>
</evidence>
<dbReference type="SUPFAM" id="SSF55785">
    <property type="entry name" value="PYP-like sensor domain (PAS domain)"/>
    <property type="match status" value="1"/>
</dbReference>
<evidence type="ECO:0000256" key="6">
    <source>
        <dbReference type="ARBA" id="ARBA00022741"/>
    </source>
</evidence>
<dbReference type="PANTHER" id="PTHR45339:SF1">
    <property type="entry name" value="HYBRID SIGNAL TRANSDUCTION HISTIDINE KINASE J"/>
    <property type="match status" value="1"/>
</dbReference>
<dbReference type="GO" id="GO:0005524">
    <property type="term" value="F:ATP binding"/>
    <property type="evidence" value="ECO:0007669"/>
    <property type="project" value="UniProtKB-KW"/>
</dbReference>
<feature type="transmembrane region" description="Helical" evidence="14">
    <location>
        <begin position="93"/>
        <end position="115"/>
    </location>
</feature>
<dbReference type="InterPro" id="IPR036097">
    <property type="entry name" value="HisK_dim/P_sf"/>
</dbReference>
<feature type="transmembrane region" description="Helical" evidence="14">
    <location>
        <begin position="64"/>
        <end position="81"/>
    </location>
</feature>
<keyword evidence="10 14" id="KW-0472">Membrane</keyword>
<keyword evidence="14" id="KW-1133">Transmembrane helix</keyword>
<dbReference type="InterPro" id="IPR005467">
    <property type="entry name" value="His_kinase_dom"/>
</dbReference>
<evidence type="ECO:0000256" key="10">
    <source>
        <dbReference type="ARBA" id="ARBA00023136"/>
    </source>
</evidence>
<dbReference type="InterPro" id="IPR003594">
    <property type="entry name" value="HATPase_dom"/>
</dbReference>
<evidence type="ECO:0000256" key="1">
    <source>
        <dbReference type="ARBA" id="ARBA00000085"/>
    </source>
</evidence>
<feature type="transmembrane region" description="Helical" evidence="14">
    <location>
        <begin position="12"/>
        <end position="28"/>
    </location>
</feature>
<evidence type="ECO:0000256" key="9">
    <source>
        <dbReference type="ARBA" id="ARBA00023012"/>
    </source>
</evidence>
<dbReference type="GO" id="GO:0016020">
    <property type="term" value="C:membrane"/>
    <property type="evidence" value="ECO:0007669"/>
    <property type="project" value="UniProtKB-SubCell"/>
</dbReference>
<evidence type="ECO:0000256" key="4">
    <source>
        <dbReference type="ARBA" id="ARBA00022553"/>
    </source>
</evidence>
<dbReference type="NCBIfam" id="TIGR00229">
    <property type="entry name" value="sensory_box"/>
    <property type="match status" value="1"/>
</dbReference>
<proteinExistence type="predicted"/>
<dbReference type="EMBL" id="PGGK01000006">
    <property type="protein sequence ID" value="TGC09168.1"/>
    <property type="molecule type" value="Genomic_DNA"/>
</dbReference>
<dbReference type="SMART" id="SM00448">
    <property type="entry name" value="REC"/>
    <property type="match status" value="1"/>
</dbReference>
<evidence type="ECO:0000256" key="7">
    <source>
        <dbReference type="ARBA" id="ARBA00022777"/>
    </source>
</evidence>
<dbReference type="GO" id="GO:0000155">
    <property type="term" value="F:phosphorelay sensor kinase activity"/>
    <property type="evidence" value="ECO:0007669"/>
    <property type="project" value="InterPro"/>
</dbReference>
<dbReference type="InterPro" id="IPR004358">
    <property type="entry name" value="Sig_transdc_His_kin-like_C"/>
</dbReference>
<dbReference type="InterPro" id="IPR001789">
    <property type="entry name" value="Sig_transdc_resp-reg_receiver"/>
</dbReference>
<comment type="subcellular location">
    <subcellularLocation>
        <location evidence="2">Membrane</location>
    </subcellularLocation>
</comment>
<evidence type="ECO:0000313" key="19">
    <source>
        <dbReference type="Proteomes" id="UP000297295"/>
    </source>
</evidence>
<dbReference type="CDD" id="cd17546">
    <property type="entry name" value="REC_hyHK_CKI1_RcsC-like"/>
    <property type="match status" value="1"/>
</dbReference>
<dbReference type="Gene3D" id="3.30.450.20">
    <property type="entry name" value="PAS domain"/>
    <property type="match status" value="1"/>
</dbReference>
<protein>
    <recommendedName>
        <fullName evidence="3">histidine kinase</fullName>
        <ecNumber evidence="3">2.7.13.3</ecNumber>
    </recommendedName>
</protein>
<keyword evidence="9" id="KW-0902">Two-component regulatory system</keyword>
<feature type="coiled-coil region" evidence="13">
    <location>
        <begin position="129"/>
        <end position="163"/>
    </location>
</feature>
<evidence type="ECO:0000256" key="5">
    <source>
        <dbReference type="ARBA" id="ARBA00022679"/>
    </source>
</evidence>
<dbReference type="FunFam" id="3.30.565.10:FF:000010">
    <property type="entry name" value="Sensor histidine kinase RcsC"/>
    <property type="match status" value="1"/>
</dbReference>
<dbReference type="SUPFAM" id="SSF55874">
    <property type="entry name" value="ATPase domain of HSP90 chaperone/DNA topoisomerase II/histidine kinase"/>
    <property type="match status" value="1"/>
</dbReference>
<feature type="domain" description="Histidine kinase" evidence="15">
    <location>
        <begin position="288"/>
        <end position="509"/>
    </location>
</feature>
<keyword evidence="19" id="KW-1185">Reference proteome</keyword>
<comment type="catalytic activity">
    <reaction evidence="1">
        <text>ATP + protein L-histidine = ADP + protein N-phospho-L-histidine.</text>
        <dbReference type="EC" id="2.7.13.3"/>
    </reaction>
</comment>
<dbReference type="SUPFAM" id="SSF47384">
    <property type="entry name" value="Homodimeric domain of signal transducing histidine kinase"/>
    <property type="match status" value="1"/>
</dbReference>
<dbReference type="Pfam" id="PF00512">
    <property type="entry name" value="HisKA"/>
    <property type="match status" value="1"/>
</dbReference>
<keyword evidence="11" id="KW-0131">Cell cycle</keyword>
<dbReference type="InterPro" id="IPR013656">
    <property type="entry name" value="PAS_4"/>
</dbReference>
<evidence type="ECO:0000256" key="2">
    <source>
        <dbReference type="ARBA" id="ARBA00004370"/>
    </source>
</evidence>
<dbReference type="InterPro" id="IPR000700">
    <property type="entry name" value="PAS-assoc_C"/>
</dbReference>
<organism evidence="18 19">
    <name type="scientific">Methanolobus halotolerans</name>
    <dbReference type="NCBI Taxonomy" id="2052935"/>
    <lineage>
        <taxon>Archaea</taxon>
        <taxon>Methanobacteriati</taxon>
        <taxon>Methanobacteriota</taxon>
        <taxon>Stenosarchaea group</taxon>
        <taxon>Methanomicrobia</taxon>
        <taxon>Methanosarcinales</taxon>
        <taxon>Methanosarcinaceae</taxon>
        <taxon>Methanolobus</taxon>
    </lineage>
</organism>
<reference evidence="18 19" key="1">
    <citation type="submission" date="2017-11" db="EMBL/GenBank/DDBJ databases">
        <title>Isolation and Characterization of Methanogenic Archaea from Saline Meromictic Lake at Siberia.</title>
        <authorList>
            <person name="Shen Y."/>
            <person name="Huang H.-H."/>
            <person name="Lai M.-C."/>
            <person name="Chen S.-C."/>
        </authorList>
    </citation>
    <scope>NUCLEOTIDE SEQUENCE [LARGE SCALE GENOMIC DNA]</scope>
    <source>
        <strain evidence="18 19">SY-01</strain>
    </source>
</reference>
<dbReference type="PROSITE" id="PS50110">
    <property type="entry name" value="RESPONSE_REGULATORY"/>
    <property type="match status" value="1"/>
</dbReference>
<keyword evidence="4 12" id="KW-0597">Phosphoprotein</keyword>
<dbReference type="AlphaFoldDB" id="A0A4E0PX60"/>
<evidence type="ECO:0000259" key="17">
    <source>
        <dbReference type="PROSITE" id="PS50113"/>
    </source>
</evidence>
<dbReference type="EC" id="2.7.13.3" evidence="3"/>
<feature type="modified residue" description="4-aspartylphosphate" evidence="12">
    <location>
        <position position="582"/>
    </location>
</feature>
<dbReference type="SMART" id="SM00387">
    <property type="entry name" value="HATPase_c"/>
    <property type="match status" value="1"/>
</dbReference>
<dbReference type="PRINTS" id="PR00344">
    <property type="entry name" value="BCTRLSENSOR"/>
</dbReference>
<dbReference type="SUPFAM" id="SSF52172">
    <property type="entry name" value="CheY-like"/>
    <property type="match status" value="1"/>
</dbReference>
<dbReference type="SMART" id="SM00388">
    <property type="entry name" value="HisKA"/>
    <property type="match status" value="1"/>
</dbReference>
<dbReference type="Pfam" id="PF08448">
    <property type="entry name" value="PAS_4"/>
    <property type="match status" value="1"/>
</dbReference>
<keyword evidence="5" id="KW-0808">Transferase</keyword>
<dbReference type="PROSITE" id="PS50113">
    <property type="entry name" value="PAC"/>
    <property type="match status" value="1"/>
</dbReference>
<dbReference type="InterPro" id="IPR003661">
    <property type="entry name" value="HisK_dim/P_dom"/>
</dbReference>
<dbReference type="CDD" id="cd16922">
    <property type="entry name" value="HATPase_EvgS-ArcB-TorS-like"/>
    <property type="match status" value="1"/>
</dbReference>
<evidence type="ECO:0000256" key="13">
    <source>
        <dbReference type="SAM" id="Coils"/>
    </source>
</evidence>
<comment type="caution">
    <text evidence="18">The sequence shown here is derived from an EMBL/GenBank/DDBJ whole genome shotgun (WGS) entry which is preliminary data.</text>
</comment>
<dbReference type="InterPro" id="IPR011006">
    <property type="entry name" value="CheY-like_superfamily"/>
</dbReference>
<evidence type="ECO:0000256" key="14">
    <source>
        <dbReference type="SAM" id="Phobius"/>
    </source>
</evidence>
<accession>A0A4E0PX60</accession>
<evidence type="ECO:0000256" key="12">
    <source>
        <dbReference type="PROSITE-ProRule" id="PRU00169"/>
    </source>
</evidence>
<dbReference type="PANTHER" id="PTHR45339">
    <property type="entry name" value="HYBRID SIGNAL TRANSDUCTION HISTIDINE KINASE J"/>
    <property type="match status" value="1"/>
</dbReference>
<gene>
    <name evidence="18" type="ORF">CUN85_07315</name>
</gene>
<name>A0A4E0PX60_9EURY</name>
<dbReference type="CDD" id="cd00082">
    <property type="entry name" value="HisKA"/>
    <property type="match status" value="1"/>
</dbReference>
<dbReference type="Gene3D" id="1.10.287.130">
    <property type="match status" value="1"/>
</dbReference>
<dbReference type="Gene3D" id="3.30.565.10">
    <property type="entry name" value="Histidine kinase-like ATPase, C-terminal domain"/>
    <property type="match status" value="1"/>
</dbReference>
<dbReference type="InterPro" id="IPR036890">
    <property type="entry name" value="HATPase_C_sf"/>
</dbReference>
<evidence type="ECO:0000259" key="15">
    <source>
        <dbReference type="PROSITE" id="PS50109"/>
    </source>
</evidence>
<dbReference type="RefSeq" id="WP_135389662.1">
    <property type="nucleotide sequence ID" value="NZ_PGGK01000006.1"/>
</dbReference>
<dbReference type="FunFam" id="1.10.287.130:FF:000038">
    <property type="entry name" value="Sensory transduction histidine kinase"/>
    <property type="match status" value="1"/>
</dbReference>
<keyword evidence="14" id="KW-0812">Transmembrane</keyword>
<dbReference type="InterPro" id="IPR000014">
    <property type="entry name" value="PAS"/>
</dbReference>
<keyword evidence="8" id="KW-0067">ATP-binding</keyword>
<keyword evidence="7 18" id="KW-0418">Kinase</keyword>
<dbReference type="InterPro" id="IPR035965">
    <property type="entry name" value="PAS-like_dom_sf"/>
</dbReference>
<feature type="domain" description="PAC" evidence="17">
    <location>
        <begin position="218"/>
        <end position="270"/>
    </location>
</feature>
<evidence type="ECO:0000259" key="16">
    <source>
        <dbReference type="PROSITE" id="PS50110"/>
    </source>
</evidence>
<sequence length="664" mass="75461">MQNSVISHQNSWLIYPLFATFVIIWFFVFPLKFPFDTDDIVIEGLYFFAALASFFLIRQLQIPILSIGWSLFTFGLLINLLDEFTSEPDIISTVIEGIITTAGLVIIAFGFYSVFTKIDKGENELHATNQQLRTEVVQRKQAKKDLRETSNILETMLDQLQDVVAIQKPDLTIVRYNQAGYELLNMSSENAIGKKCYELIGREKECENCQTNKALKSKTIEITERYLPELDKYIKATSNPILGDDGEVLFIVEQLQDITECKRVEEELTQAKKNAEGANRAKSEFIANMSHELRTPMNAIIGFNELLLETKLTEEQCHYVEIVQRSGKTLLHIIEDILDFSKIEAGKLELEVLDFDLLNLLEDFIDIMTLRAQNKGLELFYNVDPEVPSLLCGDPGRLLQVLTNLTGNAIKFTSMGEVAIHVSVESREYNTVLLHFSVRDTGIGVPEDKTELIFQKFTQADASDTRRFGGTGLGLAISKQLVEMMGGDIGMSSQVEKGSVFWFTLQFEKQVKPEHEEKVEQKNLLRKRSYDLNILLAEDDTSNRELVQVMLKKLGFNADTVVNGEEAIKLLETKQYDLVFMDVQMPEMDGLEATKIIRSPESRVISKDIPIVALTAHAMEGDKERFIEIGMDDYISKPVSLKELGEMLEKWNHIMLKGRETSQH</sequence>
<dbReference type="Proteomes" id="UP000297295">
    <property type="component" value="Unassembled WGS sequence"/>
</dbReference>